<gene>
    <name evidence="1" type="ORF">HAP41_0000044290</name>
</gene>
<proteinExistence type="predicted"/>
<dbReference type="EMBL" id="CP096255">
    <property type="protein sequence ID" value="UPT87133.1"/>
    <property type="molecule type" value="Genomic_DNA"/>
</dbReference>
<accession>A0A8T5V633</accession>
<evidence type="ECO:0000313" key="2">
    <source>
        <dbReference type="Proteomes" id="UP000551709"/>
    </source>
</evidence>
<protein>
    <submittedName>
        <fullName evidence="1">Uncharacterized protein</fullName>
    </submittedName>
</protein>
<sequence>MDVITVDQIAPFTSMRWIPEGNVTALHSFSLLSPHRQKACRIVQRQRLAELMWPVTLTLMCLGATQLYSAAASRARDRFNSEGKQIARARLYACQRAILDGLGQLYVRL</sequence>
<name>A0A8T5V633_9BRAD</name>
<dbReference type="Proteomes" id="UP000551709">
    <property type="component" value="Chromosome"/>
</dbReference>
<dbReference type="AlphaFoldDB" id="A0A8T5V633"/>
<reference evidence="1" key="1">
    <citation type="journal article" date="2017" name="Syst. Appl. Microbiol.">
        <title>Soybeans inoculated with root zone soils of Canadian native legumes harbour diverse and novel Bradyrhizobium spp. that possess agricultural potential.</title>
        <authorList>
            <person name="Bromfield E.S.P."/>
            <person name="Cloutier S."/>
            <person name="Tambong J.T."/>
            <person name="Tran Thi T.V."/>
        </authorList>
    </citation>
    <scope>NUCLEOTIDE SEQUENCE</scope>
    <source>
        <strain evidence="1">1S5</strain>
    </source>
</reference>
<reference evidence="1" key="2">
    <citation type="submission" date="2022-04" db="EMBL/GenBank/DDBJ databases">
        <authorList>
            <person name="Bromfield E.S.P."/>
            <person name="Cloutier S."/>
        </authorList>
    </citation>
    <scope>NUCLEOTIDE SEQUENCE</scope>
    <source>
        <strain evidence="1">1S5</strain>
    </source>
</reference>
<dbReference type="RefSeq" id="WP_166073024.1">
    <property type="nucleotide sequence ID" value="NZ_CP096251.1"/>
</dbReference>
<evidence type="ECO:0000313" key="1">
    <source>
        <dbReference type="EMBL" id="UPT87133.1"/>
    </source>
</evidence>
<organism evidence="1 2">
    <name type="scientific">Bradyrhizobium barranii subsp. apii</name>
    <dbReference type="NCBI Taxonomy" id="2819348"/>
    <lineage>
        <taxon>Bacteria</taxon>
        <taxon>Pseudomonadati</taxon>
        <taxon>Pseudomonadota</taxon>
        <taxon>Alphaproteobacteria</taxon>
        <taxon>Hyphomicrobiales</taxon>
        <taxon>Nitrobacteraceae</taxon>
        <taxon>Bradyrhizobium</taxon>
        <taxon>Bradyrhizobium barranii</taxon>
    </lineage>
</organism>